<dbReference type="Pfam" id="PF00339">
    <property type="entry name" value="Arrestin_N"/>
    <property type="match status" value="1"/>
</dbReference>
<sequence length="407" mass="45500">MAASIALDSEQEFYLSGDDVRGRVRYQCPSSRSIDRVEVKFWGRLKTAIVEKNQIGSMYCDRVCLFEKRLISGGKATLEPGIHNWPFVFKFPSTADARQVDKWDSPGALYSSMNRGGNKQYLGTVLPPSFQLNALGLVTGYHSFITYAVVAHIHFSDGKTPPETAEALLEFIPATDGDANRPEEDAPNEKTYNIKGFDLLPENERPKLKKWSLSNPPKPVLRFRITASTPKYLTPTEPWRLLVNLDIIPPTRKEASIAKPPQFLLKSINIRMNSKLELRIESEREHVRIIRDDDNTGVSFENMGALTPGEPKEISMGKMRYVPATVNLSSVSRRYKLLVELEVETADHAHSCSLKFKEPVTVEPLPLVAREGGEAQETTRMDVKKTIAGDLALGVRLAATILEMVTG</sequence>
<dbReference type="InterPro" id="IPR011021">
    <property type="entry name" value="Arrestin-like_N"/>
</dbReference>
<protein>
    <recommendedName>
        <fullName evidence="1">Arrestin-like N-terminal domain-containing protein</fullName>
    </recommendedName>
</protein>
<feature type="domain" description="Arrestin-like N-terminal" evidence="1">
    <location>
        <begin position="4"/>
        <end position="94"/>
    </location>
</feature>
<name>A0ABR3T2K5_9PEZI</name>
<accession>A0ABR3T2K5</accession>
<dbReference type="Gene3D" id="2.60.40.640">
    <property type="match status" value="1"/>
</dbReference>
<evidence type="ECO:0000313" key="3">
    <source>
        <dbReference type="Proteomes" id="UP001521116"/>
    </source>
</evidence>
<dbReference type="EMBL" id="JAJVDC020000019">
    <property type="protein sequence ID" value="KAL1633805.1"/>
    <property type="molecule type" value="Genomic_DNA"/>
</dbReference>
<dbReference type="InterPro" id="IPR014752">
    <property type="entry name" value="Arrestin-like_C"/>
</dbReference>
<gene>
    <name evidence="2" type="ORF">SLS56_002684</name>
</gene>
<comment type="caution">
    <text evidence="2">The sequence shown here is derived from an EMBL/GenBank/DDBJ whole genome shotgun (WGS) entry which is preliminary data.</text>
</comment>
<evidence type="ECO:0000313" key="2">
    <source>
        <dbReference type="EMBL" id="KAL1633805.1"/>
    </source>
</evidence>
<organism evidence="2 3">
    <name type="scientific">Neofusicoccum ribis</name>
    <dbReference type="NCBI Taxonomy" id="45134"/>
    <lineage>
        <taxon>Eukaryota</taxon>
        <taxon>Fungi</taxon>
        <taxon>Dikarya</taxon>
        <taxon>Ascomycota</taxon>
        <taxon>Pezizomycotina</taxon>
        <taxon>Dothideomycetes</taxon>
        <taxon>Dothideomycetes incertae sedis</taxon>
        <taxon>Botryosphaeriales</taxon>
        <taxon>Botryosphaeriaceae</taxon>
        <taxon>Neofusicoccum</taxon>
    </lineage>
</organism>
<reference evidence="2 3" key="1">
    <citation type="submission" date="2024-02" db="EMBL/GenBank/DDBJ databases">
        <title>De novo assembly and annotation of 12 fungi associated with fruit tree decline syndrome in Ontario, Canada.</title>
        <authorList>
            <person name="Sulman M."/>
            <person name="Ellouze W."/>
            <person name="Ilyukhin E."/>
        </authorList>
    </citation>
    <scope>NUCLEOTIDE SEQUENCE [LARGE SCALE GENOMIC DNA]</scope>
    <source>
        <strain evidence="2 3">M1-105</strain>
    </source>
</reference>
<dbReference type="Proteomes" id="UP001521116">
    <property type="component" value="Unassembled WGS sequence"/>
</dbReference>
<proteinExistence type="predicted"/>
<keyword evidence="3" id="KW-1185">Reference proteome</keyword>
<evidence type="ECO:0000259" key="1">
    <source>
        <dbReference type="Pfam" id="PF00339"/>
    </source>
</evidence>